<dbReference type="InterPro" id="IPR050259">
    <property type="entry name" value="SDR"/>
</dbReference>
<dbReference type="EMBL" id="CP002049">
    <property type="protein sequence ID" value="ADI15280.1"/>
    <property type="molecule type" value="Genomic_DNA"/>
</dbReference>
<reference evidence="3 4" key="2">
    <citation type="journal article" date="2011" name="Stand. Genomic Sci.">
        <title>Complete genome sequence of Truepera radiovictrix type strain (RQ-24).</title>
        <authorList>
            <person name="Ivanova N."/>
            <person name="Rohde C."/>
            <person name="Munk C."/>
            <person name="Nolan M."/>
            <person name="Lucas S."/>
            <person name="Del Rio T.G."/>
            <person name="Tice H."/>
            <person name="Deshpande S."/>
            <person name="Cheng J.F."/>
            <person name="Tapia R."/>
            <person name="Han C."/>
            <person name="Goodwin L."/>
            <person name="Pitluck S."/>
            <person name="Liolios K."/>
            <person name="Mavromatis K."/>
            <person name="Mikhailova N."/>
            <person name="Pati A."/>
            <person name="Chen A."/>
            <person name="Palaniappan K."/>
            <person name="Land M."/>
            <person name="Hauser L."/>
            <person name="Chang Y.J."/>
            <person name="Jeffries C.D."/>
            <person name="Brambilla E."/>
            <person name="Rohde M."/>
            <person name="Goker M."/>
            <person name="Tindall B.J."/>
            <person name="Woyke T."/>
            <person name="Bristow J."/>
            <person name="Eisen J.A."/>
            <person name="Markowitz V."/>
            <person name="Hugenholtz P."/>
            <person name="Kyrpides N.C."/>
            <person name="Klenk H.P."/>
            <person name="Lapidus A."/>
        </authorList>
    </citation>
    <scope>NUCLEOTIDE SEQUENCE [LARGE SCALE GENOMIC DNA]</scope>
    <source>
        <strain evidence="4">DSM 17093 / CIP 108686 / LMG 22925 / RQ-24</strain>
    </source>
</reference>
<dbReference type="KEGG" id="tra:Trad_2167"/>
<dbReference type="Gene3D" id="3.40.50.720">
    <property type="entry name" value="NAD(P)-binding Rossmann-like Domain"/>
    <property type="match status" value="1"/>
</dbReference>
<organism evidence="3 4">
    <name type="scientific">Truepera radiovictrix (strain DSM 17093 / CIP 108686 / LMG 22925 / RQ-24)</name>
    <dbReference type="NCBI Taxonomy" id="649638"/>
    <lineage>
        <taxon>Bacteria</taxon>
        <taxon>Thermotogati</taxon>
        <taxon>Deinococcota</taxon>
        <taxon>Deinococci</taxon>
        <taxon>Trueperales</taxon>
        <taxon>Trueperaceae</taxon>
        <taxon>Truepera</taxon>
    </lineage>
</organism>
<protein>
    <submittedName>
        <fullName evidence="3">Short-chain dehydrogenase/reductase SDR</fullName>
    </submittedName>
</protein>
<keyword evidence="2" id="KW-0560">Oxidoreductase</keyword>
<comment type="similarity">
    <text evidence="1">Belongs to the short-chain dehydrogenases/reductases (SDR) family.</text>
</comment>
<sequence>MHLGLEGKRALVTGASQGIGLAVAKGLAAEGVEVALSARTATTLEAAVSALRALGGRAVGIPADVSRPDEIARLLTRVREELGAPDILVVNAGGPPAGTPTALSEAAWAKAHELTLMSAVRLADGVLPAMRTARWGRIINITSVSVKEPILNLTLSNALRAAVTGFAKTLSVEVAADGVTVNNVAPGYTATERLNELFEDAAARARLEASIPAKRFADPAEIAAAVLFLASVPAAYITGQTLVVDGGATKGVH</sequence>
<dbReference type="Pfam" id="PF13561">
    <property type="entry name" value="adh_short_C2"/>
    <property type="match status" value="1"/>
</dbReference>
<dbReference type="FunFam" id="3.40.50.720:FF:000173">
    <property type="entry name" value="3-oxoacyl-[acyl-carrier protein] reductase"/>
    <property type="match status" value="1"/>
</dbReference>
<dbReference type="HOGENOM" id="CLU_010194_1_2_0"/>
<dbReference type="STRING" id="649638.Trad_2167"/>
<dbReference type="OrthoDB" id="9785520at2"/>
<dbReference type="GO" id="GO:0016491">
    <property type="term" value="F:oxidoreductase activity"/>
    <property type="evidence" value="ECO:0007669"/>
    <property type="project" value="UniProtKB-KW"/>
</dbReference>
<dbReference type="PANTHER" id="PTHR42879:SF6">
    <property type="entry name" value="NADPH-DEPENDENT REDUCTASE BACG"/>
    <property type="match status" value="1"/>
</dbReference>
<dbReference type="SUPFAM" id="SSF51735">
    <property type="entry name" value="NAD(P)-binding Rossmann-fold domains"/>
    <property type="match status" value="1"/>
</dbReference>
<dbReference type="PRINTS" id="PR00080">
    <property type="entry name" value="SDRFAMILY"/>
</dbReference>
<proteinExistence type="inferred from homology"/>
<dbReference type="Proteomes" id="UP000000379">
    <property type="component" value="Chromosome"/>
</dbReference>
<dbReference type="InterPro" id="IPR036291">
    <property type="entry name" value="NAD(P)-bd_dom_sf"/>
</dbReference>
<evidence type="ECO:0000313" key="4">
    <source>
        <dbReference type="Proteomes" id="UP000000379"/>
    </source>
</evidence>
<dbReference type="InterPro" id="IPR002347">
    <property type="entry name" value="SDR_fam"/>
</dbReference>
<dbReference type="eggNOG" id="COG1028">
    <property type="taxonomic scope" value="Bacteria"/>
</dbReference>
<dbReference type="AlphaFoldDB" id="D7CRV2"/>
<name>D7CRV2_TRURR</name>
<evidence type="ECO:0000256" key="1">
    <source>
        <dbReference type="ARBA" id="ARBA00006484"/>
    </source>
</evidence>
<dbReference type="RefSeq" id="WP_013178644.1">
    <property type="nucleotide sequence ID" value="NC_014221.1"/>
</dbReference>
<evidence type="ECO:0000313" key="3">
    <source>
        <dbReference type="EMBL" id="ADI15280.1"/>
    </source>
</evidence>
<reference evidence="4" key="1">
    <citation type="submission" date="2010-05" db="EMBL/GenBank/DDBJ databases">
        <title>The complete genome of Truepera radiovictris DSM 17093.</title>
        <authorList>
            <consortium name="US DOE Joint Genome Institute (JGI-PGF)"/>
            <person name="Lucas S."/>
            <person name="Copeland A."/>
            <person name="Lapidus A."/>
            <person name="Glavina del Rio T."/>
            <person name="Dalin E."/>
            <person name="Tice H."/>
            <person name="Bruce D."/>
            <person name="Goodwin L."/>
            <person name="Pitluck S."/>
            <person name="Kyrpides N."/>
            <person name="Mavromatis K."/>
            <person name="Ovchinnikova G."/>
            <person name="Munk A.C."/>
            <person name="Detter J.C."/>
            <person name="Han C."/>
            <person name="Tapia R."/>
            <person name="Land M."/>
            <person name="Hauser L."/>
            <person name="Markowitz V."/>
            <person name="Cheng J.-F."/>
            <person name="Hugenholtz P."/>
            <person name="Woyke T."/>
            <person name="Wu D."/>
            <person name="Tindall B."/>
            <person name="Pomrenke H.G."/>
            <person name="Brambilla E."/>
            <person name="Klenk H.-P."/>
            <person name="Eisen J.A."/>
        </authorList>
    </citation>
    <scope>NUCLEOTIDE SEQUENCE [LARGE SCALE GENOMIC DNA]</scope>
    <source>
        <strain evidence="4">DSM 17093 / CIP 108686 / LMG 22925 / RQ-24</strain>
    </source>
</reference>
<gene>
    <name evidence="3" type="ordered locus">Trad_2167</name>
</gene>
<keyword evidence="4" id="KW-1185">Reference proteome</keyword>
<dbReference type="CDD" id="cd05344">
    <property type="entry name" value="BKR_like_SDR_like"/>
    <property type="match status" value="1"/>
</dbReference>
<accession>D7CRV2</accession>
<evidence type="ECO:0000256" key="2">
    <source>
        <dbReference type="ARBA" id="ARBA00023002"/>
    </source>
</evidence>
<dbReference type="PRINTS" id="PR00081">
    <property type="entry name" value="GDHRDH"/>
</dbReference>
<dbReference type="PANTHER" id="PTHR42879">
    <property type="entry name" value="3-OXOACYL-(ACYL-CARRIER-PROTEIN) REDUCTASE"/>
    <property type="match status" value="1"/>
</dbReference>